<evidence type="ECO:0000256" key="1">
    <source>
        <dbReference type="ARBA" id="ARBA00010617"/>
    </source>
</evidence>
<accession>A0A6I6MKF7</accession>
<dbReference type="GO" id="GO:0036199">
    <property type="term" value="F:cholest-4-en-3-one 26-monooxygenase activity"/>
    <property type="evidence" value="ECO:0007669"/>
    <property type="project" value="UniProtKB-EC"/>
</dbReference>
<dbReference type="InterPro" id="IPR036396">
    <property type="entry name" value="Cyt_P450_sf"/>
</dbReference>
<dbReference type="EMBL" id="CP047045">
    <property type="protein sequence ID" value="QGZ93698.1"/>
    <property type="molecule type" value="Genomic_DNA"/>
</dbReference>
<keyword evidence="3" id="KW-1185">Reference proteome</keyword>
<comment type="similarity">
    <text evidence="1">Belongs to the cytochrome P450 family.</text>
</comment>
<keyword evidence="2" id="KW-0560">Oxidoreductase</keyword>
<name>A0A6I6MKF7_9CAUL</name>
<dbReference type="InterPro" id="IPR001128">
    <property type="entry name" value="Cyt_P450"/>
</dbReference>
<dbReference type="AlphaFoldDB" id="A0A6I6MKF7"/>
<dbReference type="GO" id="GO:0008395">
    <property type="term" value="F:steroid hydroxylase activity"/>
    <property type="evidence" value="ECO:0007669"/>
    <property type="project" value="TreeGrafter"/>
</dbReference>
<keyword evidence="2" id="KW-0503">Monooxygenase</keyword>
<dbReference type="GO" id="GO:0006707">
    <property type="term" value="P:cholesterol catabolic process"/>
    <property type="evidence" value="ECO:0007669"/>
    <property type="project" value="TreeGrafter"/>
</dbReference>
<sequence>MSDDVKITSPAFFASGDPMAILAKWRKEEPVRWTEGGLSRGFWSLTKHADAMHVFMNDNKAFSIQRYGASLPQNAEMDDIEKSEFMRLIRSGANLSVMDGEPHMTMRRVFNERFTVGGIAELEQLIRDCAKKILSDVLPRGECDFTVDIAGRLPLAVISAMMDLPESDWDDLYRWNNMSAAPEDPEWSVGTPLETSQAGTINLVQYCAKLALERRGGNGNDLLSALARTEIDGEPLSPDKLGFNGLMFFAAGHETTRAALSAALLEMMRDPAQWRALRERRHDPAAVKAAAEEGVRWASPLTHTLRTATEDMVIGGQKIKEGDWVVVWIVSANRDEAVFANPMRFDSARTPNNHLGFAIGKHHCLGAHLARAEMRILFEYLLEHMPDPPELVGEPQMAASTLFWGVKHMPIKFKPSAGIAAH</sequence>
<dbReference type="RefSeq" id="WP_158764697.1">
    <property type="nucleotide sequence ID" value="NZ_CP047045.1"/>
</dbReference>
<dbReference type="PANTHER" id="PTHR46696:SF4">
    <property type="entry name" value="BIOTIN BIOSYNTHESIS CYTOCHROME P450"/>
    <property type="match status" value="1"/>
</dbReference>
<dbReference type="EC" id="1.14.15.29" evidence="2"/>
<dbReference type="PANTHER" id="PTHR46696">
    <property type="entry name" value="P450, PUTATIVE (EUROFUNG)-RELATED"/>
    <property type="match status" value="1"/>
</dbReference>
<dbReference type="InterPro" id="IPR002397">
    <property type="entry name" value="Cyt_P450_B"/>
</dbReference>
<organism evidence="2 3">
    <name type="scientific">Terricaulis silvestris</name>
    <dbReference type="NCBI Taxonomy" id="2686094"/>
    <lineage>
        <taxon>Bacteria</taxon>
        <taxon>Pseudomonadati</taxon>
        <taxon>Pseudomonadota</taxon>
        <taxon>Alphaproteobacteria</taxon>
        <taxon>Caulobacterales</taxon>
        <taxon>Caulobacteraceae</taxon>
        <taxon>Terricaulis</taxon>
    </lineage>
</organism>
<dbReference type="CDD" id="cd11033">
    <property type="entry name" value="CYP142-like"/>
    <property type="match status" value="1"/>
</dbReference>
<evidence type="ECO:0000313" key="2">
    <source>
        <dbReference type="EMBL" id="QGZ93698.1"/>
    </source>
</evidence>
<dbReference type="Pfam" id="PF00067">
    <property type="entry name" value="p450"/>
    <property type="match status" value="1"/>
</dbReference>
<dbReference type="SUPFAM" id="SSF48264">
    <property type="entry name" value="Cytochrome P450"/>
    <property type="match status" value="1"/>
</dbReference>
<dbReference type="GO" id="GO:0020037">
    <property type="term" value="F:heme binding"/>
    <property type="evidence" value="ECO:0007669"/>
    <property type="project" value="InterPro"/>
</dbReference>
<dbReference type="Gene3D" id="1.10.630.10">
    <property type="entry name" value="Cytochrome P450"/>
    <property type="match status" value="1"/>
</dbReference>
<dbReference type="PRINTS" id="PR00359">
    <property type="entry name" value="BP450"/>
</dbReference>
<dbReference type="KEGG" id="tsv:DSM104635_00510"/>
<gene>
    <name evidence="2" type="ORF">DSM104635_00510</name>
</gene>
<reference evidence="3" key="1">
    <citation type="submission" date="2019-12" db="EMBL/GenBank/DDBJ databases">
        <title>Complete genome of Terracaulis silvestris 0127_4.</title>
        <authorList>
            <person name="Vieira S."/>
            <person name="Riedel T."/>
            <person name="Sproer C."/>
            <person name="Pascual J."/>
            <person name="Boedeker C."/>
            <person name="Overmann J."/>
        </authorList>
    </citation>
    <scope>NUCLEOTIDE SEQUENCE [LARGE SCALE GENOMIC DNA]</scope>
    <source>
        <strain evidence="3">0127_4</strain>
    </source>
</reference>
<dbReference type="PRINTS" id="PR00385">
    <property type="entry name" value="P450"/>
</dbReference>
<evidence type="ECO:0000313" key="3">
    <source>
        <dbReference type="Proteomes" id="UP000431269"/>
    </source>
</evidence>
<proteinExistence type="inferred from homology"/>
<protein>
    <submittedName>
        <fullName evidence="2">Steroid C26-monooxygenase</fullName>
        <ecNumber evidence="2">1.14.15.29</ecNumber>
    </submittedName>
</protein>
<dbReference type="GO" id="GO:0005506">
    <property type="term" value="F:iron ion binding"/>
    <property type="evidence" value="ECO:0007669"/>
    <property type="project" value="InterPro"/>
</dbReference>
<dbReference type="Proteomes" id="UP000431269">
    <property type="component" value="Chromosome"/>
</dbReference>